<proteinExistence type="predicted"/>
<evidence type="ECO:0000313" key="4">
    <source>
        <dbReference type="Proteomes" id="UP000012174"/>
    </source>
</evidence>
<feature type="domain" description="GH16" evidence="2">
    <location>
        <begin position="17"/>
        <end position="271"/>
    </location>
</feature>
<evidence type="ECO:0000256" key="1">
    <source>
        <dbReference type="SAM" id="SignalP"/>
    </source>
</evidence>
<sequence>MTFINSLRLSVFALAAVAQAAYTIRDSYNKTNFFDGFEFYSGPDPTQGFVQYQTAVQANAGSLAGYANDAVFLGVDSTASNPTGGRASTRVNTKNRYTKGLFITDIAHMPSSTCGVWAAYWTFGDGWPNNGEIDIVEGVNRNQSTTYTLHTGPGCSFQQGNCNAPGDGTKGCSNPNDKTQLYGDSFNDIGGGIYATEWTSEAIKIWFFPRNGKIPGDIAAANPDPSTWGNPSATFTGGSSCNIDQHFKEHQIVFNTALCGQWAGKVFSSDPVCAKQAPTCEEFVGANPEAFKDAYWLVNSVKIYQQDGGEAKRDFDAAVPRLFRA</sequence>
<dbReference type="GO" id="GO:0004553">
    <property type="term" value="F:hydrolase activity, hydrolyzing O-glycosyl compounds"/>
    <property type="evidence" value="ECO:0007669"/>
    <property type="project" value="InterPro"/>
</dbReference>
<dbReference type="eggNOG" id="ENOG502QUM3">
    <property type="taxonomic scope" value="Eukaryota"/>
</dbReference>
<dbReference type="PROSITE" id="PS51762">
    <property type="entry name" value="GH16_2"/>
    <property type="match status" value="1"/>
</dbReference>
<dbReference type="Pfam" id="PF26113">
    <property type="entry name" value="GH16_XgeA"/>
    <property type="match status" value="1"/>
</dbReference>
<dbReference type="PANTHER" id="PTHR10963:SF24">
    <property type="entry name" value="GLYCOSIDASE C21B10.07-RELATED"/>
    <property type="match status" value="1"/>
</dbReference>
<dbReference type="InterPro" id="IPR050546">
    <property type="entry name" value="Glycosyl_Hydrlase_16"/>
</dbReference>
<feature type="chain" id="PRO_5004085188" evidence="1">
    <location>
        <begin position="21"/>
        <end position="325"/>
    </location>
</feature>
<dbReference type="OMA" id="FKNAYWL"/>
<evidence type="ECO:0000313" key="3">
    <source>
        <dbReference type="EMBL" id="EMR70127.1"/>
    </source>
</evidence>
<evidence type="ECO:0000259" key="2">
    <source>
        <dbReference type="PROSITE" id="PS51762"/>
    </source>
</evidence>
<name>M7T0U6_EUTLA</name>
<dbReference type="OrthoDB" id="192832at2759"/>
<dbReference type="GO" id="GO:0009251">
    <property type="term" value="P:glucan catabolic process"/>
    <property type="evidence" value="ECO:0007669"/>
    <property type="project" value="TreeGrafter"/>
</dbReference>
<feature type="signal peptide" evidence="1">
    <location>
        <begin position="1"/>
        <end position="20"/>
    </location>
</feature>
<organism evidence="3 4">
    <name type="scientific">Eutypa lata (strain UCR-EL1)</name>
    <name type="common">Grapevine dieback disease fungus</name>
    <name type="synonym">Eutypa armeniacae</name>
    <dbReference type="NCBI Taxonomy" id="1287681"/>
    <lineage>
        <taxon>Eukaryota</taxon>
        <taxon>Fungi</taxon>
        <taxon>Dikarya</taxon>
        <taxon>Ascomycota</taxon>
        <taxon>Pezizomycotina</taxon>
        <taxon>Sordariomycetes</taxon>
        <taxon>Xylariomycetidae</taxon>
        <taxon>Xylariales</taxon>
        <taxon>Diatrypaceae</taxon>
        <taxon>Eutypa</taxon>
    </lineage>
</organism>
<gene>
    <name evidence="3" type="ORF">UCREL1_2843</name>
</gene>
<dbReference type="STRING" id="1287681.M7T0U6"/>
<dbReference type="Gene3D" id="2.60.120.200">
    <property type="match status" value="1"/>
</dbReference>
<protein>
    <submittedName>
        <fullName evidence="3">Putative tat pathway signal sequence protein</fullName>
    </submittedName>
</protein>
<dbReference type="EMBL" id="KB705949">
    <property type="protein sequence ID" value="EMR70127.1"/>
    <property type="molecule type" value="Genomic_DNA"/>
</dbReference>
<dbReference type="HOGENOM" id="CLU_016972_0_1_1"/>
<dbReference type="SUPFAM" id="SSF49899">
    <property type="entry name" value="Concanavalin A-like lectins/glucanases"/>
    <property type="match status" value="1"/>
</dbReference>
<dbReference type="InterPro" id="IPR013320">
    <property type="entry name" value="ConA-like_dom_sf"/>
</dbReference>
<dbReference type="KEGG" id="ela:UCREL1_2843"/>
<reference evidence="4" key="1">
    <citation type="journal article" date="2013" name="Genome Announc.">
        <title>Draft genome sequence of the grapevine dieback fungus Eutypa lata UCR-EL1.</title>
        <authorList>
            <person name="Blanco-Ulate B."/>
            <person name="Rolshausen P.E."/>
            <person name="Cantu D."/>
        </authorList>
    </citation>
    <scope>NUCLEOTIDE SEQUENCE [LARGE SCALE GENOMIC DNA]</scope>
    <source>
        <strain evidence="4">UCR-EL1</strain>
    </source>
</reference>
<dbReference type="AlphaFoldDB" id="M7T0U6"/>
<dbReference type="CDD" id="cd02181">
    <property type="entry name" value="GH16_fungal_Lam16A_glucanase"/>
    <property type="match status" value="1"/>
</dbReference>
<keyword evidence="4" id="KW-1185">Reference proteome</keyword>
<keyword evidence="1" id="KW-0732">Signal</keyword>
<dbReference type="InterPro" id="IPR000757">
    <property type="entry name" value="Beta-glucanase-like"/>
</dbReference>
<accession>M7T0U6</accession>
<dbReference type="Proteomes" id="UP000012174">
    <property type="component" value="Unassembled WGS sequence"/>
</dbReference>
<dbReference type="PANTHER" id="PTHR10963">
    <property type="entry name" value="GLYCOSYL HYDROLASE-RELATED"/>
    <property type="match status" value="1"/>
</dbReference>